<dbReference type="FunFam" id="2.40.70.10:FF:000050">
    <property type="entry name" value="Aspartic proteinase CDR1"/>
    <property type="match status" value="1"/>
</dbReference>
<sequence length="207" mass="22389">MGNMIGGKFSYCLVPFLGEESRPSKMNFGESGIVSGDGMVSTPIATKSPSTFYFLTLEGVTVGKERLNLVSSDDDVKESEEGNIIIDSGTTLTFLPIQLYSRVVRAVKSQMALKEISDPQGLLKLCYMSMGNEISEVPEITVHFKGADVKLKSVNSFVKTSQVSLCLAFAPATSYAIYGNLAQMDFLVGYDLEKKTVSFKPSACSKG</sequence>
<reference evidence="6" key="1">
    <citation type="submission" date="2019-12" db="EMBL/GenBank/DDBJ databases">
        <authorList>
            <person name="Scholes J."/>
        </authorList>
    </citation>
    <scope>NUCLEOTIDE SEQUENCE</scope>
</reference>
<proteinExistence type="predicted"/>
<dbReference type="SUPFAM" id="SSF50630">
    <property type="entry name" value="Acid proteases"/>
    <property type="match status" value="1"/>
</dbReference>
<organism evidence="6 7">
    <name type="scientific">Striga hermonthica</name>
    <name type="common">Purple witchweed</name>
    <name type="synonym">Buchnera hermonthica</name>
    <dbReference type="NCBI Taxonomy" id="68872"/>
    <lineage>
        <taxon>Eukaryota</taxon>
        <taxon>Viridiplantae</taxon>
        <taxon>Streptophyta</taxon>
        <taxon>Embryophyta</taxon>
        <taxon>Tracheophyta</taxon>
        <taxon>Spermatophyta</taxon>
        <taxon>Magnoliopsida</taxon>
        <taxon>eudicotyledons</taxon>
        <taxon>Gunneridae</taxon>
        <taxon>Pentapetalae</taxon>
        <taxon>asterids</taxon>
        <taxon>lamiids</taxon>
        <taxon>Lamiales</taxon>
        <taxon>Orobanchaceae</taxon>
        <taxon>Buchnereae</taxon>
        <taxon>Striga</taxon>
    </lineage>
</organism>
<dbReference type="InterPro" id="IPR034161">
    <property type="entry name" value="Pepsin-like_plant"/>
</dbReference>
<dbReference type="InterPro" id="IPR051708">
    <property type="entry name" value="Plant_Aspart_Prot_A1"/>
</dbReference>
<dbReference type="GO" id="GO:0006508">
    <property type="term" value="P:proteolysis"/>
    <property type="evidence" value="ECO:0007669"/>
    <property type="project" value="UniProtKB-KW"/>
</dbReference>
<gene>
    <name evidence="6" type="ORF">SHERM_22858</name>
</gene>
<dbReference type="OrthoDB" id="2747330at2759"/>
<dbReference type="PROSITE" id="PS51767">
    <property type="entry name" value="PEPTIDASE_A1"/>
    <property type="match status" value="1"/>
</dbReference>
<evidence type="ECO:0000259" key="5">
    <source>
        <dbReference type="PROSITE" id="PS51767"/>
    </source>
</evidence>
<dbReference type="AlphaFoldDB" id="A0A9N7REJ5"/>
<evidence type="ECO:0000256" key="1">
    <source>
        <dbReference type="ARBA" id="ARBA00004613"/>
    </source>
</evidence>
<name>A0A9N7REJ5_STRHE</name>
<dbReference type="InterPro" id="IPR033121">
    <property type="entry name" value="PEPTIDASE_A1"/>
</dbReference>
<dbReference type="Pfam" id="PF14541">
    <property type="entry name" value="TAXi_C"/>
    <property type="match status" value="1"/>
</dbReference>
<comment type="subcellular location">
    <subcellularLocation>
        <location evidence="1">Secreted</location>
    </subcellularLocation>
</comment>
<protein>
    <submittedName>
        <fullName evidence="6">Eukaryotic aspartyl protease family protein</fullName>
    </submittedName>
</protein>
<accession>A0A9N7REJ5</accession>
<keyword evidence="3 6" id="KW-0645">Protease</keyword>
<evidence type="ECO:0000313" key="7">
    <source>
        <dbReference type="Proteomes" id="UP001153555"/>
    </source>
</evidence>
<dbReference type="InterPro" id="IPR021109">
    <property type="entry name" value="Peptidase_aspartic_dom_sf"/>
</dbReference>
<dbReference type="EMBL" id="CACSLK010027751">
    <property type="protein sequence ID" value="CAA0827163.1"/>
    <property type="molecule type" value="Genomic_DNA"/>
</dbReference>
<evidence type="ECO:0000256" key="3">
    <source>
        <dbReference type="ARBA" id="ARBA00022670"/>
    </source>
</evidence>
<evidence type="ECO:0000256" key="2">
    <source>
        <dbReference type="ARBA" id="ARBA00022525"/>
    </source>
</evidence>
<dbReference type="InterPro" id="IPR001969">
    <property type="entry name" value="Aspartic_peptidase_AS"/>
</dbReference>
<dbReference type="PANTHER" id="PTHR47967">
    <property type="entry name" value="OS07G0603500 PROTEIN-RELATED"/>
    <property type="match status" value="1"/>
</dbReference>
<dbReference type="PANTHER" id="PTHR47967:SF66">
    <property type="entry name" value="ASPARTIC PROTEINASE CDR1-RELATED"/>
    <property type="match status" value="1"/>
</dbReference>
<dbReference type="GO" id="GO:0005576">
    <property type="term" value="C:extracellular region"/>
    <property type="evidence" value="ECO:0007669"/>
    <property type="project" value="UniProtKB-SubCell"/>
</dbReference>
<dbReference type="PROSITE" id="PS00141">
    <property type="entry name" value="ASP_PROTEASE"/>
    <property type="match status" value="1"/>
</dbReference>
<evidence type="ECO:0000256" key="4">
    <source>
        <dbReference type="ARBA" id="ARBA00022801"/>
    </source>
</evidence>
<comment type="caution">
    <text evidence="6">The sequence shown here is derived from an EMBL/GenBank/DDBJ whole genome shotgun (WGS) entry which is preliminary data.</text>
</comment>
<dbReference type="InterPro" id="IPR032799">
    <property type="entry name" value="TAXi_C"/>
</dbReference>
<keyword evidence="2" id="KW-0964">Secreted</keyword>
<dbReference type="CDD" id="cd05476">
    <property type="entry name" value="pepsin_A_like_plant"/>
    <property type="match status" value="1"/>
</dbReference>
<evidence type="ECO:0000313" key="6">
    <source>
        <dbReference type="EMBL" id="CAA0827163.1"/>
    </source>
</evidence>
<dbReference type="Proteomes" id="UP001153555">
    <property type="component" value="Unassembled WGS sequence"/>
</dbReference>
<feature type="domain" description="Peptidase A1" evidence="5">
    <location>
        <begin position="1"/>
        <end position="200"/>
    </location>
</feature>
<keyword evidence="4" id="KW-0378">Hydrolase</keyword>
<dbReference type="GO" id="GO:0004190">
    <property type="term" value="F:aspartic-type endopeptidase activity"/>
    <property type="evidence" value="ECO:0007669"/>
    <property type="project" value="InterPro"/>
</dbReference>
<keyword evidence="7" id="KW-1185">Reference proteome</keyword>
<dbReference type="Gene3D" id="2.40.70.10">
    <property type="entry name" value="Acid Proteases"/>
    <property type="match status" value="1"/>
</dbReference>